<proteinExistence type="predicted"/>
<dbReference type="InterPro" id="IPR036259">
    <property type="entry name" value="MFS_trans_sf"/>
</dbReference>
<evidence type="ECO:0000256" key="7">
    <source>
        <dbReference type="SAM" id="Phobius"/>
    </source>
</evidence>
<evidence type="ECO:0000256" key="4">
    <source>
        <dbReference type="ARBA" id="ARBA00022692"/>
    </source>
</evidence>
<dbReference type="EMBL" id="JACEFG010000004">
    <property type="protein sequence ID" value="MBA2176600.1"/>
    <property type="molecule type" value="Genomic_DNA"/>
</dbReference>
<dbReference type="PROSITE" id="PS50850">
    <property type="entry name" value="MFS"/>
    <property type="match status" value="1"/>
</dbReference>
<feature type="transmembrane region" description="Helical" evidence="7">
    <location>
        <begin position="222"/>
        <end position="241"/>
    </location>
</feature>
<protein>
    <submittedName>
        <fullName evidence="9">MFS transporter</fullName>
    </submittedName>
</protein>
<feature type="transmembrane region" description="Helical" evidence="7">
    <location>
        <begin position="167"/>
        <end position="188"/>
    </location>
</feature>
<evidence type="ECO:0000259" key="8">
    <source>
        <dbReference type="PROSITE" id="PS50850"/>
    </source>
</evidence>
<feature type="transmembrane region" description="Helical" evidence="7">
    <location>
        <begin position="316"/>
        <end position="337"/>
    </location>
</feature>
<evidence type="ECO:0000313" key="9">
    <source>
        <dbReference type="EMBL" id="MBA2176600.1"/>
    </source>
</evidence>
<evidence type="ECO:0000313" key="10">
    <source>
        <dbReference type="Proteomes" id="UP000571017"/>
    </source>
</evidence>
<keyword evidence="6 7" id="KW-0472">Membrane</keyword>
<evidence type="ECO:0000256" key="1">
    <source>
        <dbReference type="ARBA" id="ARBA00004651"/>
    </source>
</evidence>
<dbReference type="Gene3D" id="1.20.1250.20">
    <property type="entry name" value="MFS general substrate transporter like domains"/>
    <property type="match status" value="1"/>
</dbReference>
<feature type="transmembrane region" description="Helical" evidence="7">
    <location>
        <begin position="87"/>
        <end position="109"/>
    </location>
</feature>
<gene>
    <name evidence="9" type="ORF">H0266_17060</name>
</gene>
<evidence type="ECO:0000256" key="6">
    <source>
        <dbReference type="ARBA" id="ARBA00023136"/>
    </source>
</evidence>
<organism evidence="9 10">
    <name type="scientific">Halobacillus locisalis</name>
    <dbReference type="NCBI Taxonomy" id="220753"/>
    <lineage>
        <taxon>Bacteria</taxon>
        <taxon>Bacillati</taxon>
        <taxon>Bacillota</taxon>
        <taxon>Bacilli</taxon>
        <taxon>Bacillales</taxon>
        <taxon>Bacillaceae</taxon>
        <taxon>Halobacillus</taxon>
    </lineage>
</organism>
<keyword evidence="5 7" id="KW-1133">Transmembrane helix</keyword>
<dbReference type="RefSeq" id="WP_181473661.1">
    <property type="nucleotide sequence ID" value="NZ_JACEFG010000004.1"/>
</dbReference>
<evidence type="ECO:0000256" key="3">
    <source>
        <dbReference type="ARBA" id="ARBA00022475"/>
    </source>
</evidence>
<dbReference type="InterPro" id="IPR020846">
    <property type="entry name" value="MFS_dom"/>
</dbReference>
<evidence type="ECO:0000256" key="5">
    <source>
        <dbReference type="ARBA" id="ARBA00022989"/>
    </source>
</evidence>
<feature type="domain" description="Major facilitator superfamily (MFS) profile" evidence="8">
    <location>
        <begin position="12"/>
        <end position="402"/>
    </location>
</feature>
<sequence>MWSYVQSIEKSTYLKLWCAQVVSELGDGITHIVVIFLVGQLSDSPLVFSFVLMARYIPNLLFGVFVGPVIDRMSKKVTLVASDLYRLVILLCMIPAHDSLVGLLVLIFLQGIGTVFFEPAKTATIPKIIEKEKIPEAVGLSQSTYMAMNIIAPSIGGALLLFNHVSIIFMIDAATFLVSAVLIATLSIKRDGFEFDQPESTYVESLKEGVTLVKNEPFLKGIVWLLILAAFVMSLVGANVLHIVLNVFDIGEFHFGLLESVEGVFSVAGALLVPFVMKKMKSNRLIIATIGVTGVICIAIWPAFHIHQTWPLAPLYMWMSFVGLSNTFLNVPLNSLYMQSVSEEVLGRVSGIINSILHASFLGGLIVGGWVGTVWGGIPTVVGAGVLLVVVSIVFPMTKHYKALGEEHTGEELASA</sequence>
<dbReference type="InterPro" id="IPR011701">
    <property type="entry name" value="MFS"/>
</dbReference>
<dbReference type="GO" id="GO:0022857">
    <property type="term" value="F:transmembrane transporter activity"/>
    <property type="evidence" value="ECO:0007669"/>
    <property type="project" value="InterPro"/>
</dbReference>
<dbReference type="CDD" id="cd06173">
    <property type="entry name" value="MFS_MefA_like"/>
    <property type="match status" value="1"/>
</dbReference>
<dbReference type="SUPFAM" id="SSF103473">
    <property type="entry name" value="MFS general substrate transporter"/>
    <property type="match status" value="1"/>
</dbReference>
<dbReference type="PANTHER" id="PTHR43266:SF2">
    <property type="entry name" value="MAJOR FACILITATOR SUPERFAMILY (MFS) PROFILE DOMAIN-CONTAINING PROTEIN"/>
    <property type="match status" value="1"/>
</dbReference>
<feature type="transmembrane region" description="Helical" evidence="7">
    <location>
        <begin position="285"/>
        <end position="304"/>
    </location>
</feature>
<evidence type="ECO:0000256" key="2">
    <source>
        <dbReference type="ARBA" id="ARBA00022448"/>
    </source>
</evidence>
<feature type="transmembrane region" description="Helical" evidence="7">
    <location>
        <begin position="349"/>
        <end position="371"/>
    </location>
</feature>
<keyword evidence="2" id="KW-0813">Transport</keyword>
<keyword evidence="3" id="KW-1003">Cell membrane</keyword>
<dbReference type="AlphaFoldDB" id="A0A838CXA6"/>
<reference evidence="9 10" key="1">
    <citation type="journal article" date="2004" name="Extremophiles">
        <title>Halobacillus locisalis sp. nov., a halophilic bacterium isolated from a marine solar saltern of the Yellow Sea in Korea.</title>
        <authorList>
            <person name="Yoon J.H."/>
            <person name="Kang K.H."/>
            <person name="Oh T.K."/>
            <person name="Park Y.H."/>
        </authorList>
    </citation>
    <scope>NUCLEOTIDE SEQUENCE [LARGE SCALE GENOMIC DNA]</scope>
    <source>
        <strain evidence="9 10">KCTC 3788</strain>
    </source>
</reference>
<dbReference type="GO" id="GO:0005886">
    <property type="term" value="C:plasma membrane"/>
    <property type="evidence" value="ECO:0007669"/>
    <property type="project" value="UniProtKB-SubCell"/>
</dbReference>
<feature type="transmembrane region" description="Helical" evidence="7">
    <location>
        <begin position="253"/>
        <end position="273"/>
    </location>
</feature>
<name>A0A838CXA6_9BACI</name>
<keyword evidence="10" id="KW-1185">Reference proteome</keyword>
<dbReference type="Proteomes" id="UP000571017">
    <property type="component" value="Unassembled WGS sequence"/>
</dbReference>
<dbReference type="PANTHER" id="PTHR43266">
    <property type="entry name" value="MACROLIDE-EFFLUX PROTEIN"/>
    <property type="match status" value="1"/>
</dbReference>
<keyword evidence="4 7" id="KW-0812">Transmembrane</keyword>
<comment type="subcellular location">
    <subcellularLocation>
        <location evidence="1">Cell membrane</location>
        <topology evidence="1">Multi-pass membrane protein</topology>
    </subcellularLocation>
</comment>
<comment type="caution">
    <text evidence="9">The sequence shown here is derived from an EMBL/GenBank/DDBJ whole genome shotgun (WGS) entry which is preliminary data.</text>
</comment>
<dbReference type="Pfam" id="PF07690">
    <property type="entry name" value="MFS_1"/>
    <property type="match status" value="1"/>
</dbReference>
<accession>A0A838CXA6</accession>
<feature type="transmembrane region" description="Helical" evidence="7">
    <location>
        <begin position="46"/>
        <end position="66"/>
    </location>
</feature>
<feature type="transmembrane region" description="Helical" evidence="7">
    <location>
        <begin position="377"/>
        <end position="395"/>
    </location>
</feature>